<name>A0ABR1SNW7_9PEZI</name>
<reference evidence="1 2" key="1">
    <citation type="submission" date="2023-01" db="EMBL/GenBank/DDBJ databases">
        <title>Analysis of 21 Apiospora genomes using comparative genomics revels a genus with tremendous synthesis potential of carbohydrate active enzymes and secondary metabolites.</title>
        <authorList>
            <person name="Sorensen T."/>
        </authorList>
    </citation>
    <scope>NUCLEOTIDE SEQUENCE [LARGE SCALE GENOMIC DNA]</scope>
    <source>
        <strain evidence="1 2">CBS 33761</strain>
    </source>
</reference>
<keyword evidence="2" id="KW-1185">Reference proteome</keyword>
<evidence type="ECO:0000313" key="2">
    <source>
        <dbReference type="Proteomes" id="UP001444661"/>
    </source>
</evidence>
<comment type="caution">
    <text evidence="1">The sequence shown here is derived from an EMBL/GenBank/DDBJ whole genome shotgun (WGS) entry which is preliminary data.</text>
</comment>
<dbReference type="Proteomes" id="UP001444661">
    <property type="component" value="Unassembled WGS sequence"/>
</dbReference>
<dbReference type="EMBL" id="JAQQWK010000009">
    <property type="protein sequence ID" value="KAK8035208.1"/>
    <property type="molecule type" value="Genomic_DNA"/>
</dbReference>
<accession>A0ABR1SNW7</accession>
<proteinExistence type="predicted"/>
<organism evidence="1 2">
    <name type="scientific">Apiospora rasikravindrae</name>
    <dbReference type="NCBI Taxonomy" id="990691"/>
    <lineage>
        <taxon>Eukaryota</taxon>
        <taxon>Fungi</taxon>
        <taxon>Dikarya</taxon>
        <taxon>Ascomycota</taxon>
        <taxon>Pezizomycotina</taxon>
        <taxon>Sordariomycetes</taxon>
        <taxon>Xylariomycetidae</taxon>
        <taxon>Amphisphaeriales</taxon>
        <taxon>Apiosporaceae</taxon>
        <taxon>Apiospora</taxon>
    </lineage>
</organism>
<evidence type="ECO:0000313" key="1">
    <source>
        <dbReference type="EMBL" id="KAK8035208.1"/>
    </source>
</evidence>
<protein>
    <submittedName>
        <fullName evidence="1">Uncharacterized protein</fullName>
    </submittedName>
</protein>
<gene>
    <name evidence="1" type="ORF">PG993_010203</name>
</gene>
<sequence>MTPVPSALLELQGLPRDIKTRPWYDPVPFPEHHQNSEPPPDIMDTEWAEMKQHMDERFRLRLTLLDAIYPFFQSKIRTMDKPRQQMAIEKYPGADGDKSKLMVLHRTGYGKRKSWHDVVESERMLANPYEYMSSLVLGIPSQYTEGTERHVFFFLRYLLFTLQHDASNSASAPELIRLRRDLKRFYKELYDYVISGGPPGVVDDRVLGRALQNFAHVLENTQSLNRAAPYNIEAYNDELGEHNSARFEPVEELQDKMKEDYGDAMGLLSNRGYLKSTAWSKVLEMDDLFGTPA</sequence>